<proteinExistence type="predicted"/>
<reference evidence="3" key="1">
    <citation type="submission" date="2021-01" db="UniProtKB">
        <authorList>
            <consortium name="EnsemblMetazoa"/>
        </authorList>
    </citation>
    <scope>IDENTIFICATION</scope>
</reference>
<dbReference type="Proteomes" id="UP000594262">
    <property type="component" value="Unplaced"/>
</dbReference>
<keyword evidence="4" id="KW-1185">Reference proteome</keyword>
<accession>A0A7M5VAW7</accession>
<evidence type="ECO:0000259" key="2">
    <source>
        <dbReference type="PROSITE" id="PS51820"/>
    </source>
</evidence>
<dbReference type="SUPFAM" id="SSF56988">
    <property type="entry name" value="Anthrax protective antigen"/>
    <property type="match status" value="1"/>
</dbReference>
<dbReference type="PROSITE" id="PS51820">
    <property type="entry name" value="PA14"/>
    <property type="match status" value="1"/>
</dbReference>
<dbReference type="SUPFAM" id="SSF57414">
    <property type="entry name" value="Hairpin loop containing domain-like"/>
    <property type="match status" value="1"/>
</dbReference>
<dbReference type="SMART" id="SM00473">
    <property type="entry name" value="PAN_AP"/>
    <property type="match status" value="1"/>
</dbReference>
<sequence length="409" mass="47259">MFNLHKYFSLILATSSLTYAHNILRLNELRSAKFILQQNGMVPTKQPYLEFKTDSVEICMDRCVAETPCKSINYNDVTSECQHVDYDVNDGREYINKTGFKHYDTGITQLTRILTISQTYCVTVITSDPCWHGDAPSQVYLYYKPISSDECQNIGAYYDFDRTSGTMVHHCSGLVVTRYSGYFVLRTLPKWSQTYVSNEMYIWRLNSYGYVDFNSQALHAYTGIGDGKYARYGAAGVLPPSDDRIVFDRFVQPVLLHKYDGVVFRNIDTLESDIRNRISTNGYHYSTRQSDFWIAPSMGDNYVIRMQAFFIPDVTGTYSFWLRGDDMALLFIGTDETPESRQEIARLRYAIGDYLTEHSGTKYMEYGQKYYIEILFNEIDVGDMLIATMMRPGDEDRTHIGPRNLYPFP</sequence>
<dbReference type="GeneID" id="136812729"/>
<dbReference type="AlphaFoldDB" id="A0A7M5VAW7"/>
<protein>
    <recommendedName>
        <fullName evidence="2">PA14 domain-containing protein</fullName>
    </recommendedName>
</protein>
<evidence type="ECO:0000313" key="4">
    <source>
        <dbReference type="Proteomes" id="UP000594262"/>
    </source>
</evidence>
<dbReference type="EnsemblMetazoa" id="CLYHEMT009233.1">
    <property type="protein sequence ID" value="CLYHEMP009233.1"/>
    <property type="gene ID" value="CLYHEMG009233"/>
</dbReference>
<dbReference type="CDD" id="cd01099">
    <property type="entry name" value="PAN_AP_HGF"/>
    <property type="match status" value="1"/>
</dbReference>
<name>A0A7M5VAW7_9CNID</name>
<evidence type="ECO:0000313" key="3">
    <source>
        <dbReference type="EnsemblMetazoa" id="CLYHEMP009233.1"/>
    </source>
</evidence>
<evidence type="ECO:0000256" key="1">
    <source>
        <dbReference type="SAM" id="SignalP"/>
    </source>
</evidence>
<dbReference type="Gene3D" id="2.60.120.1560">
    <property type="match status" value="1"/>
</dbReference>
<feature type="chain" id="PRO_5029716677" description="PA14 domain-containing protein" evidence="1">
    <location>
        <begin position="21"/>
        <end position="409"/>
    </location>
</feature>
<dbReference type="Pfam" id="PF07691">
    <property type="entry name" value="PA14"/>
    <property type="match status" value="1"/>
</dbReference>
<dbReference type="RefSeq" id="XP_066925352.1">
    <property type="nucleotide sequence ID" value="XM_067069251.1"/>
</dbReference>
<organism evidence="3 4">
    <name type="scientific">Clytia hemisphaerica</name>
    <dbReference type="NCBI Taxonomy" id="252671"/>
    <lineage>
        <taxon>Eukaryota</taxon>
        <taxon>Metazoa</taxon>
        <taxon>Cnidaria</taxon>
        <taxon>Hydrozoa</taxon>
        <taxon>Hydroidolina</taxon>
        <taxon>Leptothecata</taxon>
        <taxon>Obeliida</taxon>
        <taxon>Clytiidae</taxon>
        <taxon>Clytia</taxon>
    </lineage>
</organism>
<dbReference type="OrthoDB" id="6038519at2759"/>
<dbReference type="InterPro" id="IPR037524">
    <property type="entry name" value="PA14/GLEYA"/>
</dbReference>
<dbReference type="Gene3D" id="3.50.4.10">
    <property type="entry name" value="Hepatocyte Growth Factor"/>
    <property type="match status" value="1"/>
</dbReference>
<feature type="domain" description="PA14" evidence="2">
    <location>
        <begin position="254"/>
        <end position="404"/>
    </location>
</feature>
<feature type="signal peptide" evidence="1">
    <location>
        <begin position="1"/>
        <end position="20"/>
    </location>
</feature>
<keyword evidence="1" id="KW-0732">Signal</keyword>
<dbReference type="InterPro" id="IPR011658">
    <property type="entry name" value="PA14_dom"/>
</dbReference>
<dbReference type="InterPro" id="IPR003609">
    <property type="entry name" value="Pan_app"/>
</dbReference>
<dbReference type="Pfam" id="PF00024">
    <property type="entry name" value="PAN_1"/>
    <property type="match status" value="1"/>
</dbReference>